<dbReference type="AlphaFoldDB" id="A0A7C9QTG1"/>
<comment type="caution">
    <text evidence="1">The sequence shown here is derived from an EMBL/GenBank/DDBJ whole genome shotgun (WGS) entry which is preliminary data.</text>
</comment>
<dbReference type="RefSeq" id="WP_163677768.1">
    <property type="nucleotide sequence ID" value="NZ_JAAIYP010000035.1"/>
</dbReference>
<protein>
    <submittedName>
        <fullName evidence="1">Uncharacterized protein</fullName>
    </submittedName>
</protein>
<evidence type="ECO:0000313" key="2">
    <source>
        <dbReference type="Proteomes" id="UP000480684"/>
    </source>
</evidence>
<organism evidence="1 2">
    <name type="scientific">Magnetospirillum aberrantis SpK</name>
    <dbReference type="NCBI Taxonomy" id="908842"/>
    <lineage>
        <taxon>Bacteria</taxon>
        <taxon>Pseudomonadati</taxon>
        <taxon>Pseudomonadota</taxon>
        <taxon>Alphaproteobacteria</taxon>
        <taxon>Rhodospirillales</taxon>
        <taxon>Rhodospirillaceae</taxon>
        <taxon>Magnetospirillum</taxon>
    </lineage>
</organism>
<accession>A0A7C9QTG1</accession>
<reference evidence="1 2" key="1">
    <citation type="submission" date="2020-02" db="EMBL/GenBank/DDBJ databases">
        <authorList>
            <person name="Dziuba M."/>
            <person name="Kuznetsov B."/>
            <person name="Mardanov A."/>
            <person name="Ravin N."/>
            <person name="Grouzdev D."/>
        </authorList>
    </citation>
    <scope>NUCLEOTIDE SEQUENCE [LARGE SCALE GENOMIC DNA]</scope>
    <source>
        <strain evidence="1 2">SpK</strain>
    </source>
</reference>
<keyword evidence="2" id="KW-1185">Reference proteome</keyword>
<sequence>MIRLLRIGQMAEVDSGLLLDRWEEYSPQQMIQVQLILSKLWRKAVDDVVAQTPLSG</sequence>
<name>A0A7C9QTG1_9PROT</name>
<proteinExistence type="predicted"/>
<gene>
    <name evidence="1" type="ORF">G4223_08380</name>
</gene>
<evidence type="ECO:0000313" key="1">
    <source>
        <dbReference type="EMBL" id="NFV80124.1"/>
    </source>
</evidence>
<dbReference type="Proteomes" id="UP000480684">
    <property type="component" value="Unassembled WGS sequence"/>
</dbReference>
<dbReference type="EMBL" id="JAAIYP010000035">
    <property type="protein sequence ID" value="NFV80124.1"/>
    <property type="molecule type" value="Genomic_DNA"/>
</dbReference>